<sequence>MSLIGRLSFDYVNTLITSDIDDLEHQRVSIEERRESLRKLEKQDLRAQMKLSMYASVTNVIPKLDEQQSAISGHIVEREKKVVQNFEFDPLKMSPYDTCNRMWKMINL</sequence>
<comment type="subcellular location">
    <subcellularLocation>
        <location evidence="1">Nucleus</location>
    </subcellularLocation>
    <subcellularLocation>
        <location evidence="1">Chromosome</location>
        <location evidence="1">Centromere</location>
        <location evidence="1">Kinetochore</location>
    </subcellularLocation>
</comment>
<dbReference type="Gene3D" id="3.30.160.570">
    <property type="entry name" value="Ncd80 complex, Spc24 subunit"/>
    <property type="match status" value="1"/>
</dbReference>
<keyword evidence="1" id="KW-0137">Centromere</keyword>
<dbReference type="GO" id="GO:0000776">
    <property type="term" value="C:kinetochore"/>
    <property type="evidence" value="ECO:0007669"/>
    <property type="project" value="UniProtKB-KW"/>
</dbReference>
<evidence type="ECO:0000256" key="1">
    <source>
        <dbReference type="RuleBase" id="RU368011"/>
    </source>
</evidence>
<name>A0AAD8N839_9APIA</name>
<keyword evidence="1" id="KW-0158">Chromosome</keyword>
<dbReference type="GO" id="GO:0051301">
    <property type="term" value="P:cell division"/>
    <property type="evidence" value="ECO:0007669"/>
    <property type="project" value="UniProtKB-UniRule"/>
</dbReference>
<reference evidence="2" key="1">
    <citation type="submission" date="2023-02" db="EMBL/GenBank/DDBJ databases">
        <title>Genome of toxic invasive species Heracleum sosnowskyi carries increased number of genes despite the absence of recent whole-genome duplications.</title>
        <authorList>
            <person name="Schelkunov M."/>
            <person name="Shtratnikova V."/>
            <person name="Makarenko M."/>
            <person name="Klepikova A."/>
            <person name="Omelchenko D."/>
            <person name="Novikova G."/>
            <person name="Obukhova E."/>
            <person name="Bogdanov V."/>
            <person name="Penin A."/>
            <person name="Logacheva M."/>
        </authorList>
    </citation>
    <scope>NUCLEOTIDE SEQUENCE</scope>
    <source>
        <strain evidence="2">Hsosn_3</strain>
        <tissue evidence="2">Leaf</tissue>
    </source>
</reference>
<keyword evidence="1" id="KW-0995">Kinetochore</keyword>
<dbReference type="Proteomes" id="UP001237642">
    <property type="component" value="Unassembled WGS sequence"/>
</dbReference>
<keyword evidence="1" id="KW-0131">Cell cycle</keyword>
<dbReference type="InterPro" id="IPR013252">
    <property type="entry name" value="Ndc80_Spc24"/>
</dbReference>
<keyword evidence="1" id="KW-0498">Mitosis</keyword>
<dbReference type="EMBL" id="JAUIZM010000002">
    <property type="protein sequence ID" value="KAK1398163.1"/>
    <property type="molecule type" value="Genomic_DNA"/>
</dbReference>
<comment type="similarity">
    <text evidence="1">Belongs to the SPC24 family.</text>
</comment>
<proteinExistence type="inferred from homology"/>
<dbReference type="PANTHER" id="PTHR35730">
    <property type="entry name" value="KINETOCHORE PROTEIN SPC24 HOMOLOG-RELATED"/>
    <property type="match status" value="1"/>
</dbReference>
<reference evidence="2" key="2">
    <citation type="submission" date="2023-05" db="EMBL/GenBank/DDBJ databases">
        <authorList>
            <person name="Schelkunov M.I."/>
        </authorList>
    </citation>
    <scope>NUCLEOTIDE SEQUENCE</scope>
    <source>
        <strain evidence="2">Hsosn_3</strain>
        <tissue evidence="2">Leaf</tissue>
    </source>
</reference>
<evidence type="ECO:0000313" key="3">
    <source>
        <dbReference type="Proteomes" id="UP001237642"/>
    </source>
</evidence>
<dbReference type="AlphaFoldDB" id="A0AAD8N839"/>
<keyword evidence="1" id="KW-0539">Nucleus</keyword>
<keyword evidence="1" id="KW-0132">Cell division</keyword>
<comment type="caution">
    <text evidence="2">The sequence shown here is derived from an EMBL/GenBank/DDBJ whole genome shotgun (WGS) entry which is preliminary data.</text>
</comment>
<dbReference type="Pfam" id="PF08286">
    <property type="entry name" value="Spc24"/>
    <property type="match status" value="1"/>
</dbReference>
<gene>
    <name evidence="2" type="ORF">POM88_008026</name>
</gene>
<dbReference type="GO" id="GO:0051983">
    <property type="term" value="P:regulation of chromosome segregation"/>
    <property type="evidence" value="ECO:0007669"/>
    <property type="project" value="InterPro"/>
</dbReference>
<accession>A0AAD8N839</accession>
<organism evidence="2 3">
    <name type="scientific">Heracleum sosnowskyi</name>
    <dbReference type="NCBI Taxonomy" id="360622"/>
    <lineage>
        <taxon>Eukaryota</taxon>
        <taxon>Viridiplantae</taxon>
        <taxon>Streptophyta</taxon>
        <taxon>Embryophyta</taxon>
        <taxon>Tracheophyta</taxon>
        <taxon>Spermatophyta</taxon>
        <taxon>Magnoliopsida</taxon>
        <taxon>eudicotyledons</taxon>
        <taxon>Gunneridae</taxon>
        <taxon>Pentapetalae</taxon>
        <taxon>asterids</taxon>
        <taxon>campanulids</taxon>
        <taxon>Apiales</taxon>
        <taxon>Apiaceae</taxon>
        <taxon>Apioideae</taxon>
        <taxon>apioid superclade</taxon>
        <taxon>Tordylieae</taxon>
        <taxon>Tordyliinae</taxon>
        <taxon>Heracleum</taxon>
    </lineage>
</organism>
<dbReference type="GO" id="GO:0005634">
    <property type="term" value="C:nucleus"/>
    <property type="evidence" value="ECO:0007669"/>
    <property type="project" value="UniProtKB-SubCell"/>
</dbReference>
<dbReference type="PANTHER" id="PTHR35730:SF2">
    <property type="entry name" value="KINETOCHORE PROTEIN SPC24 HOMOLOG-RELATED"/>
    <property type="match status" value="1"/>
</dbReference>
<evidence type="ECO:0000313" key="2">
    <source>
        <dbReference type="EMBL" id="KAK1398163.1"/>
    </source>
</evidence>
<dbReference type="InterPro" id="IPR044951">
    <property type="entry name" value="SPC24-like"/>
</dbReference>
<protein>
    <recommendedName>
        <fullName evidence="1">Kinetochore protein Spc24</fullName>
    </recommendedName>
</protein>
<comment type="subunit">
    <text evidence="1">Component of the NDC80 complex.</text>
</comment>
<keyword evidence="3" id="KW-1185">Reference proteome</keyword>
<comment type="function">
    <text evidence="1">Acts as a component of the essential kinetochore-associated NDC80 complex, which is required for chromosome segregation and spindle checkpoint activity.</text>
</comment>